<comment type="caution">
    <text evidence="1">The sequence shown here is derived from an EMBL/GenBank/DDBJ whole genome shotgun (WGS) entry which is preliminary data.</text>
</comment>
<name>A0A147F9W0_MICTE</name>
<evidence type="ECO:0000313" key="2">
    <source>
        <dbReference type="Proteomes" id="UP000072189"/>
    </source>
</evidence>
<evidence type="ECO:0008006" key="3">
    <source>
        <dbReference type="Google" id="ProtNLM"/>
    </source>
</evidence>
<organism evidence="1 2">
    <name type="scientific">Microbacterium testaceum</name>
    <name type="common">Aureobacterium testaceum</name>
    <name type="synonym">Brevibacterium testaceum</name>
    <dbReference type="NCBI Taxonomy" id="2033"/>
    <lineage>
        <taxon>Bacteria</taxon>
        <taxon>Bacillati</taxon>
        <taxon>Actinomycetota</taxon>
        <taxon>Actinomycetes</taxon>
        <taxon>Micrococcales</taxon>
        <taxon>Microbacteriaceae</taxon>
        <taxon>Microbacterium</taxon>
    </lineage>
</organism>
<accession>A0A147F9W0</accession>
<dbReference type="Proteomes" id="UP000072189">
    <property type="component" value="Unassembled WGS sequence"/>
</dbReference>
<dbReference type="EMBL" id="LDRV01000028">
    <property type="protein sequence ID" value="KTS13308.1"/>
    <property type="molecule type" value="Genomic_DNA"/>
</dbReference>
<dbReference type="AlphaFoldDB" id="A0A147F9W0"/>
<gene>
    <name evidence="1" type="ORF">RSA3_05160</name>
</gene>
<protein>
    <recommendedName>
        <fullName evidence="3">Protein-L-isoaspartate carboxylmethyltransferase</fullName>
    </recommendedName>
</protein>
<proteinExistence type="predicted"/>
<sequence length="118" mass="13050">MPVPVRKLLDKETLDEWLAEFLARGYLTGSEIRVLEQDDDQDPDAGLIVVDLSRANTISYLQPVTGGEGTWKVTMEPREAVIELGAADLVNLGHEVTVLGSLLCFLESKSRILLEQAR</sequence>
<evidence type="ECO:0000313" key="1">
    <source>
        <dbReference type="EMBL" id="KTS13308.1"/>
    </source>
</evidence>
<dbReference type="PATRIC" id="fig|2033.7.peg.1614"/>
<reference evidence="1 2" key="1">
    <citation type="journal article" date="2016" name="Front. Microbiol.">
        <title>Genomic Resource of Rice Seed Associated Bacteria.</title>
        <authorList>
            <person name="Midha S."/>
            <person name="Bansal K."/>
            <person name="Sharma S."/>
            <person name="Kumar N."/>
            <person name="Patil P.P."/>
            <person name="Chaudhry V."/>
            <person name="Patil P.B."/>
        </authorList>
    </citation>
    <scope>NUCLEOTIDE SEQUENCE [LARGE SCALE GENOMIC DNA]</scope>
    <source>
        <strain evidence="1 2">RSA3</strain>
    </source>
</reference>